<evidence type="ECO:0000256" key="9">
    <source>
        <dbReference type="ARBA" id="ARBA00023224"/>
    </source>
</evidence>
<proteinExistence type="inferred from homology"/>
<evidence type="ECO:0000256" key="1">
    <source>
        <dbReference type="ARBA" id="ARBA00004141"/>
    </source>
</evidence>
<dbReference type="PANTHER" id="PTHR28097">
    <property type="entry name" value="PHEROMONE A FACTOR RECEPTOR"/>
    <property type="match status" value="1"/>
</dbReference>
<feature type="transmembrane region" description="Helical" evidence="11">
    <location>
        <begin position="6"/>
        <end position="27"/>
    </location>
</feature>
<accession>U4L0X3</accession>
<dbReference type="eggNOG" id="ENOG502S44N">
    <property type="taxonomic scope" value="Eukaryota"/>
</dbReference>
<comment type="similarity">
    <text evidence="2">Belongs to the G-protein coupled receptor 4 family.</text>
</comment>
<reference evidence="12 13" key="1">
    <citation type="journal article" date="2013" name="PLoS Genet.">
        <title>The genome and development-dependent transcriptomes of Pyronema confluens: a window into fungal evolution.</title>
        <authorList>
            <person name="Traeger S."/>
            <person name="Altegoer F."/>
            <person name="Freitag M."/>
            <person name="Gabaldon T."/>
            <person name="Kempken F."/>
            <person name="Kumar A."/>
            <person name="Marcet-Houben M."/>
            <person name="Poggeler S."/>
            <person name="Stajich J.E."/>
            <person name="Nowrousian M."/>
        </authorList>
    </citation>
    <scope>NUCLEOTIDE SEQUENCE [LARGE SCALE GENOMIC DNA]</scope>
    <source>
        <strain evidence="13">CBS 100304</strain>
        <tissue evidence="12">Vegetative mycelium</tissue>
    </source>
</reference>
<keyword evidence="5 11" id="KW-1133">Transmembrane helix</keyword>
<evidence type="ECO:0000313" key="13">
    <source>
        <dbReference type="Proteomes" id="UP000018144"/>
    </source>
</evidence>
<keyword evidence="4 11" id="KW-0812">Transmembrane</keyword>
<keyword evidence="7 11" id="KW-0472">Membrane</keyword>
<dbReference type="CDD" id="cd14966">
    <property type="entry name" value="7tmD_STE3"/>
    <property type="match status" value="1"/>
</dbReference>
<dbReference type="GO" id="GO:0005886">
    <property type="term" value="C:plasma membrane"/>
    <property type="evidence" value="ECO:0007669"/>
    <property type="project" value="TreeGrafter"/>
</dbReference>
<feature type="compositionally biased region" description="Polar residues" evidence="10">
    <location>
        <begin position="363"/>
        <end position="372"/>
    </location>
</feature>
<dbReference type="Pfam" id="PF02076">
    <property type="entry name" value="STE3"/>
    <property type="match status" value="1"/>
</dbReference>
<keyword evidence="9" id="KW-0807">Transducer</keyword>
<feature type="transmembrane region" description="Helical" evidence="11">
    <location>
        <begin position="34"/>
        <end position="55"/>
    </location>
</feature>
<feature type="transmembrane region" description="Helical" evidence="11">
    <location>
        <begin position="116"/>
        <end position="137"/>
    </location>
</feature>
<feature type="transmembrane region" description="Helical" evidence="11">
    <location>
        <begin position="208"/>
        <end position="231"/>
    </location>
</feature>
<dbReference type="AlphaFoldDB" id="U4L0X3"/>
<dbReference type="OrthoDB" id="2874149at2759"/>
<evidence type="ECO:0000256" key="11">
    <source>
        <dbReference type="SAM" id="Phobius"/>
    </source>
</evidence>
<comment type="subcellular location">
    <subcellularLocation>
        <location evidence="1">Membrane</location>
        <topology evidence="1">Multi-pass membrane protein</topology>
    </subcellularLocation>
</comment>
<evidence type="ECO:0000256" key="4">
    <source>
        <dbReference type="ARBA" id="ARBA00022692"/>
    </source>
</evidence>
<evidence type="ECO:0000313" key="12">
    <source>
        <dbReference type="EMBL" id="CCX09282.1"/>
    </source>
</evidence>
<name>U4L0X3_PYROM</name>
<feature type="transmembrane region" description="Helical" evidence="11">
    <location>
        <begin position="268"/>
        <end position="285"/>
    </location>
</feature>
<protein>
    <submittedName>
        <fullName evidence="12">Similar to Pheromone B alpha 3 receptor acc. no. P56502</fullName>
    </submittedName>
</protein>
<dbReference type="EMBL" id="HF935448">
    <property type="protein sequence ID" value="CCX09282.1"/>
    <property type="molecule type" value="Genomic_DNA"/>
</dbReference>
<dbReference type="STRING" id="1076935.U4L0X3"/>
<keyword evidence="6" id="KW-0297">G-protein coupled receptor</keyword>
<gene>
    <name evidence="12" type="ORF">PCON_08875</name>
</gene>
<evidence type="ECO:0000256" key="3">
    <source>
        <dbReference type="ARBA" id="ARBA00022507"/>
    </source>
</evidence>
<evidence type="ECO:0000256" key="6">
    <source>
        <dbReference type="ARBA" id="ARBA00023040"/>
    </source>
</evidence>
<organism evidence="12 13">
    <name type="scientific">Pyronema omphalodes (strain CBS 100304)</name>
    <name type="common">Pyronema confluens</name>
    <dbReference type="NCBI Taxonomy" id="1076935"/>
    <lineage>
        <taxon>Eukaryota</taxon>
        <taxon>Fungi</taxon>
        <taxon>Dikarya</taxon>
        <taxon>Ascomycota</taxon>
        <taxon>Pezizomycotina</taxon>
        <taxon>Pezizomycetes</taxon>
        <taxon>Pezizales</taxon>
        <taxon>Pyronemataceae</taxon>
        <taxon>Pyronema</taxon>
    </lineage>
</organism>
<dbReference type="InterPro" id="IPR001499">
    <property type="entry name" value="GPCR_STE3"/>
</dbReference>
<dbReference type="OMA" id="ATTEICC"/>
<sequence length="407" mass="45894">MSAALHIFRTLTAVSLILCCMPLVWHIRYKNFPAVFLIVWISFFSISSFVNSFIWPDNNSIQHGWNGKVYCDIQIKLKVAAFAGNLGALAAISRNLARVVSRKTIGESKSERKRALIQDTMLCVGAPIFMTITHYVVQPSRYDLLPVAGCTVTVAQTWPAVFLQFIWSPIMAVVAAFYSIVVIIRVQQHRRQFSEILSGSTTINKSRFWRLFGLAIVLLLILVPITFFTLFQHLKHGIKPYSWRSVHNHEWQVIERIPMEGAIEFETWISPCAGILIFCFFGIGGEATRIYKGWLETLGIGKFLQKSSNEVKTGRNLNNSNISNSVFSIIERFGRKRKTADIERDSASRGSWSTNWDSAVDLNSPTTLSPTSVDAAGLFETHNPEGEPSPSIRQPIPMRYPEEDSDT</sequence>
<feature type="region of interest" description="Disordered" evidence="10">
    <location>
        <begin position="363"/>
        <end position="407"/>
    </location>
</feature>
<dbReference type="Proteomes" id="UP000018144">
    <property type="component" value="Unassembled WGS sequence"/>
</dbReference>
<dbReference type="GO" id="GO:0004932">
    <property type="term" value="F:mating-type factor pheromone receptor activity"/>
    <property type="evidence" value="ECO:0007669"/>
    <property type="project" value="InterPro"/>
</dbReference>
<evidence type="ECO:0000256" key="2">
    <source>
        <dbReference type="ARBA" id="ARBA00011085"/>
    </source>
</evidence>
<dbReference type="PANTHER" id="PTHR28097:SF1">
    <property type="entry name" value="PHEROMONE A FACTOR RECEPTOR"/>
    <property type="match status" value="1"/>
</dbReference>
<keyword evidence="3" id="KW-0589">Pheromone response</keyword>
<dbReference type="GO" id="GO:0000750">
    <property type="term" value="P:pheromone-dependent signal transduction involved in conjugation with cellular fusion"/>
    <property type="evidence" value="ECO:0007669"/>
    <property type="project" value="TreeGrafter"/>
</dbReference>
<evidence type="ECO:0000256" key="8">
    <source>
        <dbReference type="ARBA" id="ARBA00023170"/>
    </source>
</evidence>
<evidence type="ECO:0000256" key="5">
    <source>
        <dbReference type="ARBA" id="ARBA00022989"/>
    </source>
</evidence>
<keyword evidence="13" id="KW-1185">Reference proteome</keyword>
<dbReference type="PRINTS" id="PR00899">
    <property type="entry name" value="GPCRSTE3"/>
</dbReference>
<feature type="transmembrane region" description="Helical" evidence="11">
    <location>
        <begin position="166"/>
        <end position="187"/>
    </location>
</feature>
<evidence type="ECO:0000256" key="7">
    <source>
        <dbReference type="ARBA" id="ARBA00023136"/>
    </source>
</evidence>
<evidence type="ECO:0000256" key="10">
    <source>
        <dbReference type="SAM" id="MobiDB-lite"/>
    </source>
</evidence>
<keyword evidence="8 12" id="KW-0675">Receptor</keyword>